<organism evidence="1 2">
    <name type="scientific">Linum tenue</name>
    <dbReference type="NCBI Taxonomy" id="586396"/>
    <lineage>
        <taxon>Eukaryota</taxon>
        <taxon>Viridiplantae</taxon>
        <taxon>Streptophyta</taxon>
        <taxon>Embryophyta</taxon>
        <taxon>Tracheophyta</taxon>
        <taxon>Spermatophyta</taxon>
        <taxon>Magnoliopsida</taxon>
        <taxon>eudicotyledons</taxon>
        <taxon>Gunneridae</taxon>
        <taxon>Pentapetalae</taxon>
        <taxon>rosids</taxon>
        <taxon>fabids</taxon>
        <taxon>Malpighiales</taxon>
        <taxon>Linaceae</taxon>
        <taxon>Linum</taxon>
    </lineage>
</organism>
<gene>
    <name evidence="1" type="ORF">LITE_LOCUS45631</name>
</gene>
<dbReference type="Proteomes" id="UP001154282">
    <property type="component" value="Unassembled WGS sequence"/>
</dbReference>
<reference evidence="1" key="1">
    <citation type="submission" date="2022-08" db="EMBL/GenBank/DDBJ databases">
        <authorList>
            <person name="Gutierrez-Valencia J."/>
        </authorList>
    </citation>
    <scope>NUCLEOTIDE SEQUENCE</scope>
</reference>
<sequence>VVADQTDRKLKEDLGSWIENSHIQTTVGFSLAGALGLSSSPRYDVYGNDFRWGKPTAVRTEEWRREQVGREGYSVTRSKSFPSC</sequence>
<keyword evidence="2" id="KW-1185">Reference proteome</keyword>
<dbReference type="Gene3D" id="3.30.559.10">
    <property type="entry name" value="Chloramphenicol acetyltransferase-like domain"/>
    <property type="match status" value="1"/>
</dbReference>
<dbReference type="InterPro" id="IPR023213">
    <property type="entry name" value="CAT-like_dom_sf"/>
</dbReference>
<name>A0AAV0QZR9_9ROSI</name>
<feature type="non-terminal residue" evidence="1">
    <location>
        <position position="1"/>
    </location>
</feature>
<evidence type="ECO:0000313" key="2">
    <source>
        <dbReference type="Proteomes" id="UP001154282"/>
    </source>
</evidence>
<dbReference type="EMBL" id="CAMGYJ010000010">
    <property type="protein sequence ID" value="CAI0550654.1"/>
    <property type="molecule type" value="Genomic_DNA"/>
</dbReference>
<comment type="caution">
    <text evidence="1">The sequence shown here is derived from an EMBL/GenBank/DDBJ whole genome shotgun (WGS) entry which is preliminary data.</text>
</comment>
<protein>
    <submittedName>
        <fullName evidence="1">Uncharacterized protein</fullName>
    </submittedName>
</protein>
<dbReference type="AlphaFoldDB" id="A0AAV0QZR9"/>
<accession>A0AAV0QZR9</accession>
<proteinExistence type="predicted"/>
<evidence type="ECO:0000313" key="1">
    <source>
        <dbReference type="EMBL" id="CAI0550654.1"/>
    </source>
</evidence>